<organism evidence="2 3">
    <name type="scientific">Teladorsagia circumcincta</name>
    <name type="common">Brown stomach worm</name>
    <name type="synonym">Ostertagia circumcincta</name>
    <dbReference type="NCBI Taxonomy" id="45464"/>
    <lineage>
        <taxon>Eukaryota</taxon>
        <taxon>Metazoa</taxon>
        <taxon>Ecdysozoa</taxon>
        <taxon>Nematoda</taxon>
        <taxon>Chromadorea</taxon>
        <taxon>Rhabditida</taxon>
        <taxon>Rhabditina</taxon>
        <taxon>Rhabditomorpha</taxon>
        <taxon>Strongyloidea</taxon>
        <taxon>Trichostrongylidae</taxon>
        <taxon>Teladorsagia</taxon>
    </lineage>
</organism>
<feature type="region of interest" description="Disordered" evidence="1">
    <location>
        <begin position="135"/>
        <end position="176"/>
    </location>
</feature>
<dbReference type="OrthoDB" id="20127at2759"/>
<gene>
    <name evidence="2" type="ORF">TELCIR_00074</name>
</gene>
<evidence type="ECO:0000313" key="3">
    <source>
        <dbReference type="Proteomes" id="UP000230423"/>
    </source>
</evidence>
<dbReference type="Proteomes" id="UP000230423">
    <property type="component" value="Unassembled WGS sequence"/>
</dbReference>
<protein>
    <submittedName>
        <fullName evidence="2">Uncharacterized protein</fullName>
    </submittedName>
</protein>
<reference evidence="2 3" key="1">
    <citation type="submission" date="2015-09" db="EMBL/GenBank/DDBJ databases">
        <title>Draft genome of the parasitic nematode Teladorsagia circumcincta isolate WARC Sus (inbred).</title>
        <authorList>
            <person name="Mitreva M."/>
        </authorList>
    </citation>
    <scope>NUCLEOTIDE SEQUENCE [LARGE SCALE GENOMIC DNA]</scope>
    <source>
        <strain evidence="2 3">S</strain>
    </source>
</reference>
<evidence type="ECO:0000256" key="1">
    <source>
        <dbReference type="SAM" id="MobiDB-lite"/>
    </source>
</evidence>
<keyword evidence="3" id="KW-1185">Reference proteome</keyword>
<evidence type="ECO:0000313" key="2">
    <source>
        <dbReference type="EMBL" id="PIO77812.1"/>
    </source>
</evidence>
<dbReference type="AlphaFoldDB" id="A0A2G9V747"/>
<dbReference type="EMBL" id="KZ344986">
    <property type="protein sequence ID" value="PIO77812.1"/>
    <property type="molecule type" value="Genomic_DNA"/>
</dbReference>
<sequence length="225" mass="25957">MPFCPDDVVDEDERHVPLEATDYIMEHPVLKTMAHVQREMELKQSQVSNRPIAAEVEDNFLTRLNKIYTSLRCEIDKVGVVDAEEADPGGSRDGNDVNDETANGEPAQVLNRSSIKDKAYGSTIQYARNRRYADPKMHENFPNVGNDDEEVERGMTTDEQPAIDVPLPPKRKRKPKPKPYADFNLLVFRLHSLRRLTYWLTPNYVLFQIALLHESVEMWVTIYEK</sequence>
<accession>A0A2G9V747</accession>
<proteinExistence type="predicted"/>
<name>A0A2G9V747_TELCI</name>
<feature type="region of interest" description="Disordered" evidence="1">
    <location>
        <begin position="84"/>
        <end position="114"/>
    </location>
</feature>